<feature type="compositionally biased region" description="Polar residues" evidence="3">
    <location>
        <begin position="1044"/>
        <end position="1056"/>
    </location>
</feature>
<dbReference type="PANTHER" id="PTHR18870:SF9">
    <property type="entry name" value="PROTEIN TAG-278-RELATED"/>
    <property type="match status" value="1"/>
</dbReference>
<keyword evidence="1 2" id="KW-0175">Coiled coil</keyword>
<dbReference type="Proteomes" id="UP001165289">
    <property type="component" value="Unassembled WGS sequence"/>
</dbReference>
<proteinExistence type="predicted"/>
<feature type="coiled-coil region" evidence="2">
    <location>
        <begin position="779"/>
        <end position="824"/>
    </location>
</feature>
<feature type="coiled-coil region" evidence="2">
    <location>
        <begin position="80"/>
        <end position="107"/>
    </location>
</feature>
<name>A0AAV7K127_9METZ</name>
<dbReference type="PANTHER" id="PTHR18870">
    <property type="entry name" value="PROTEIN TAG-278-RELATED"/>
    <property type="match status" value="1"/>
</dbReference>
<reference evidence="4 5" key="1">
    <citation type="journal article" date="2023" name="BMC Biol.">
        <title>The compact genome of the sponge Oopsacas minuta (Hexactinellida) is lacking key metazoan core genes.</title>
        <authorList>
            <person name="Santini S."/>
            <person name="Schenkelaars Q."/>
            <person name="Jourda C."/>
            <person name="Duchesne M."/>
            <person name="Belahbib H."/>
            <person name="Rocher C."/>
            <person name="Selva M."/>
            <person name="Riesgo A."/>
            <person name="Vervoort M."/>
            <person name="Leys S.P."/>
            <person name="Kodjabachian L."/>
            <person name="Le Bivic A."/>
            <person name="Borchiellini C."/>
            <person name="Claverie J.M."/>
            <person name="Renard E."/>
        </authorList>
    </citation>
    <scope>NUCLEOTIDE SEQUENCE [LARGE SCALE GENOMIC DNA]</scope>
    <source>
        <strain evidence="4">SPO-2</strain>
    </source>
</reference>
<feature type="coiled-coil region" evidence="2">
    <location>
        <begin position="256"/>
        <end position="318"/>
    </location>
</feature>
<feature type="coiled-coil region" evidence="2">
    <location>
        <begin position="481"/>
        <end position="608"/>
    </location>
</feature>
<sequence>MSRSDLSNGLLTGLPPDLQTKLLKKIAQLTKVIYTLHTKSEDQDQITDALRIKYEEDLTKSSQEYEIRVEQFHTKYLREIEKYRGQLKQADIKLKEMNESLKSVENKSETQKSYYINELSLLDKKYTNELDKLLDSVTKNNSRAASVKEIEDQNRERVKLLEEAHQTEIDRIVSKFVDENKLLRKEIDSLQSEQAIENRERESLIETHREQMERLVSEQDKALTDAREEAQSTVDHLLEDMKEKYVKERGVLHSQISSMQSKISSIEQDNQNLNIRSGQLEDKLHGASTESEELQNEFRKLSQEKISIEEELNLKNRELVALMKRYETVQTLETDRITKIGELEIKLSALGSTMSALESERDALFTSLSEARKDSEKHLNRFKQNDRATEGRIKCLEQECGKLKQQITVQDEEMESERGKSRLTLEQQKVLLENKMEEEHKRAMKNAEKNTQAALIQLHQDLTNTHQFEVEKLSSEKDENIRSLEESVEALVRAVNDKTREIDSLTVRLKEGESGAVNAAEQVGALQNKLKQVSLEMRDKHDTEIQLNIDKIALERMCEEIQLEARKREQELIANSKTETNTYISELNQKWESKNEEELTNLENILRQAHTTELSRYKLEFEEKLRLELDRVESEWGDRDNQREQELVRIERDLLAAQEEKHKLQAAVDEKERMLLCEKKEREQNSSISKEEVERIKEQYSTEVEAVKQAMSMRSAAEMSDLRSQYEKELAGVRAGHNASVNALKDSLNREKLGVLREIETRHRTEIEAIRSNNLQSIEQIQRSNEEEKKNKLSKLEAEFKLVLEEKDGSVSELKRELREMSNQIITQDSSSLEYKEDISRLHNAIRDMGVSLEQKESELLAARRNSSQQLKQRDLEIRTIHQKDVKILEERYQIRAKQLAGDFTLIRRGLEGKIEELNEELEQADKRYFSREPRSEDLILISELQRSVNLREAELDKMREEMKFYKLELINREQSYNKLFGTKPKIGLVTTAGQTKSKPTEGGVSCNSYPSAPTLTSQRSRVLTTSREGETVKPAKAEHKSKTPTPSQARLQHIT</sequence>
<protein>
    <submittedName>
        <fullName evidence="4">Uncharacterized protein</fullName>
    </submittedName>
</protein>
<evidence type="ECO:0000256" key="1">
    <source>
        <dbReference type="ARBA" id="ARBA00023054"/>
    </source>
</evidence>
<evidence type="ECO:0000256" key="2">
    <source>
        <dbReference type="SAM" id="Coils"/>
    </source>
</evidence>
<evidence type="ECO:0000256" key="3">
    <source>
        <dbReference type="SAM" id="MobiDB-lite"/>
    </source>
</evidence>
<feature type="compositionally biased region" description="Polar residues" evidence="3">
    <location>
        <begin position="1006"/>
        <end position="1027"/>
    </location>
</feature>
<feature type="coiled-coil region" evidence="2">
    <location>
        <begin position="908"/>
        <end position="976"/>
    </location>
</feature>
<dbReference type="EMBL" id="JAKMXF010000221">
    <property type="protein sequence ID" value="KAI6654852.1"/>
    <property type="molecule type" value="Genomic_DNA"/>
</dbReference>
<feature type="coiled-coil region" evidence="2">
    <location>
        <begin position="379"/>
        <end position="442"/>
    </location>
</feature>
<feature type="region of interest" description="Disordered" evidence="3">
    <location>
        <begin position="993"/>
        <end position="1056"/>
    </location>
</feature>
<keyword evidence="5" id="KW-1185">Reference proteome</keyword>
<gene>
    <name evidence="4" type="ORF">LOD99_2731</name>
</gene>
<feature type="coiled-coil region" evidence="2">
    <location>
        <begin position="143"/>
        <end position="229"/>
    </location>
</feature>
<feature type="coiled-coil region" evidence="2">
    <location>
        <begin position="647"/>
        <end position="710"/>
    </location>
</feature>
<evidence type="ECO:0000313" key="4">
    <source>
        <dbReference type="EMBL" id="KAI6654852.1"/>
    </source>
</evidence>
<feature type="compositionally biased region" description="Basic and acidic residues" evidence="3">
    <location>
        <begin position="1028"/>
        <end position="1042"/>
    </location>
</feature>
<organism evidence="4 5">
    <name type="scientific">Oopsacas minuta</name>
    <dbReference type="NCBI Taxonomy" id="111878"/>
    <lineage>
        <taxon>Eukaryota</taxon>
        <taxon>Metazoa</taxon>
        <taxon>Porifera</taxon>
        <taxon>Hexactinellida</taxon>
        <taxon>Hexasterophora</taxon>
        <taxon>Lyssacinosida</taxon>
        <taxon>Leucopsacidae</taxon>
        <taxon>Oopsacas</taxon>
    </lineage>
</organism>
<dbReference type="AlphaFoldDB" id="A0AAV7K127"/>
<evidence type="ECO:0000313" key="5">
    <source>
        <dbReference type="Proteomes" id="UP001165289"/>
    </source>
</evidence>
<comment type="caution">
    <text evidence="4">The sequence shown here is derived from an EMBL/GenBank/DDBJ whole genome shotgun (WGS) entry which is preliminary data.</text>
</comment>
<accession>A0AAV7K127</accession>